<gene>
    <name evidence="1" type="ORF">HWN40_09555</name>
</gene>
<dbReference type="Gene3D" id="1.10.10.10">
    <property type="entry name" value="Winged helix-like DNA-binding domain superfamily/Winged helix DNA-binding domain"/>
    <property type="match status" value="1"/>
</dbReference>
<dbReference type="InterPro" id="IPR036390">
    <property type="entry name" value="WH_DNA-bd_sf"/>
</dbReference>
<accession>A0A7D5I9K5</accession>
<dbReference type="KEGG" id="mzi:HWN40_09555"/>
<dbReference type="GeneID" id="55821920"/>
<dbReference type="AlphaFoldDB" id="A0A7D5I9K5"/>
<dbReference type="RefSeq" id="WP_176965518.1">
    <property type="nucleotide sequence ID" value="NZ_CP058215.1"/>
</dbReference>
<reference evidence="1 2" key="1">
    <citation type="submission" date="2020-06" db="EMBL/GenBank/DDBJ databases">
        <title>Methanolobus halotolerans sp. nov., isolated from a saline lake Tus in Siberia.</title>
        <authorList>
            <person name="Shen Y."/>
            <person name="Chen S.-C."/>
            <person name="Lai M.-C."/>
            <person name="Huang H.-H."/>
            <person name="Chiu H.-H."/>
            <person name="Tang S.-L."/>
            <person name="Rogozin D.Y."/>
            <person name="Degermendzhy A.G."/>
        </authorList>
    </citation>
    <scope>NUCLEOTIDE SEQUENCE [LARGE SCALE GENOMIC DNA]</scope>
    <source>
        <strain evidence="1 2">DSM 21339</strain>
    </source>
</reference>
<dbReference type="EMBL" id="CP058215">
    <property type="protein sequence ID" value="QLC50462.1"/>
    <property type="molecule type" value="Genomic_DNA"/>
</dbReference>
<proteinExistence type="predicted"/>
<dbReference type="InterPro" id="IPR036388">
    <property type="entry name" value="WH-like_DNA-bd_sf"/>
</dbReference>
<dbReference type="PIRSF" id="PIRSF018357">
    <property type="entry name" value="Trans_reg_ArsR_prd"/>
    <property type="match status" value="1"/>
</dbReference>
<evidence type="ECO:0000313" key="2">
    <source>
        <dbReference type="Proteomes" id="UP000509594"/>
    </source>
</evidence>
<organism evidence="1 2">
    <name type="scientific">Methanolobus zinderi</name>
    <dbReference type="NCBI Taxonomy" id="536044"/>
    <lineage>
        <taxon>Archaea</taxon>
        <taxon>Methanobacteriati</taxon>
        <taxon>Methanobacteriota</taxon>
        <taxon>Stenosarchaea group</taxon>
        <taxon>Methanomicrobia</taxon>
        <taxon>Methanosarcinales</taxon>
        <taxon>Methanosarcinaceae</taxon>
        <taxon>Methanolobus</taxon>
    </lineage>
</organism>
<evidence type="ECO:0000313" key="1">
    <source>
        <dbReference type="EMBL" id="QLC50462.1"/>
    </source>
</evidence>
<protein>
    <submittedName>
        <fullName evidence="1">Helix-turn-helix transcriptional regulator</fullName>
    </submittedName>
</protein>
<keyword evidence="2" id="KW-1185">Reference proteome</keyword>
<name>A0A7D5I9K5_9EURY</name>
<dbReference type="OrthoDB" id="114909at2157"/>
<sequence>MKKTEDFETEFSEIKSKLFDIHNDMKSFIEHANQQHMENVLQHLKKDYNTTIANHLTDEIRIGLSKNMVRKCERKDECTSIFTDLLDKNTDMIRKDRISGRSIEENRAKMDELKGILPYKKCDKCYSELTELFSKQVNLMHSMNIYDMNREQGKDMRSLPIQTVVDDILEPVCHPKRMEILRAVYTETRTFSSLSEITGLRGGNLLFHLQKLSESGLIMQRHERGDYMITARGFRIMEGVSDIHTSLNTDTEKEKIQI</sequence>
<dbReference type="Proteomes" id="UP000509594">
    <property type="component" value="Chromosome"/>
</dbReference>
<dbReference type="CDD" id="cd00090">
    <property type="entry name" value="HTH_ARSR"/>
    <property type="match status" value="1"/>
</dbReference>
<dbReference type="InterPro" id="IPR011991">
    <property type="entry name" value="ArsR-like_HTH"/>
</dbReference>
<dbReference type="Pfam" id="PF12840">
    <property type="entry name" value="HTH_20"/>
    <property type="match status" value="1"/>
</dbReference>
<dbReference type="SUPFAM" id="SSF46785">
    <property type="entry name" value="Winged helix' DNA-binding domain"/>
    <property type="match status" value="1"/>
</dbReference>
<dbReference type="InterPro" id="IPR016723">
    <property type="entry name" value="Tscrpt_reg_ArsR_prd"/>
</dbReference>